<accession>A0A081RPX3</accession>
<dbReference type="EMBL" id="JOKN01000002">
    <property type="protein sequence ID" value="KEQ57246.1"/>
    <property type="molecule type" value="Genomic_DNA"/>
</dbReference>
<proteinExistence type="predicted"/>
<evidence type="ECO:0000313" key="2">
    <source>
        <dbReference type="Proteomes" id="UP000028059"/>
    </source>
</evidence>
<organism evidence="1 2">
    <name type="scientific">Marine Group I thaumarchaeote SCGC AAA799-N04</name>
    <dbReference type="NCBI Taxonomy" id="1502293"/>
    <lineage>
        <taxon>Archaea</taxon>
        <taxon>Nitrososphaerota</taxon>
        <taxon>Marine Group I</taxon>
    </lineage>
</organism>
<reference evidence="1 2" key="1">
    <citation type="submission" date="2014-06" db="EMBL/GenBank/DDBJ databases">
        <authorList>
            <person name="Ngugi D.K."/>
            <person name="Blom J."/>
            <person name="Alam I."/>
            <person name="Rashid M."/>
            <person name="Ba Alawi W."/>
            <person name="Zhang G."/>
            <person name="Hikmawan T."/>
            <person name="Guan Y."/>
            <person name="Antunes A."/>
            <person name="Siam R."/>
            <person name="ElDorry H."/>
            <person name="Bajic V."/>
            <person name="Stingl U."/>
        </authorList>
    </citation>
    <scope>NUCLEOTIDE SEQUENCE [LARGE SCALE GENOMIC DNA]</scope>
    <source>
        <strain evidence="1">SCGC AAA799-N04</strain>
    </source>
</reference>
<dbReference type="AlphaFoldDB" id="A0A081RPX3"/>
<protein>
    <submittedName>
        <fullName evidence="1">Uncharacterized protein</fullName>
    </submittedName>
</protein>
<name>A0A081RPX3_9ARCH</name>
<keyword evidence="2" id="KW-1185">Reference proteome</keyword>
<evidence type="ECO:0000313" key="1">
    <source>
        <dbReference type="EMBL" id="KEQ57246.1"/>
    </source>
</evidence>
<gene>
    <name evidence="1" type="ORF">AAA799N04_00196</name>
</gene>
<comment type="caution">
    <text evidence="1">The sequence shown here is derived from an EMBL/GenBank/DDBJ whole genome shotgun (WGS) entry which is preliminary data.</text>
</comment>
<dbReference type="Proteomes" id="UP000028059">
    <property type="component" value="Unassembled WGS sequence"/>
</dbReference>
<sequence length="84" mass="8871">MGNVVLPLLGIASIALLFGMGMVFPVIAESFPIKIVSDSMAPEGKIYVSVDFDHDGICDEQAILISISTVEKIGVTQQCSLSSI</sequence>